<dbReference type="PANTHER" id="PTHR47642">
    <property type="entry name" value="ATP-DEPENDENT DNA HELICASE"/>
    <property type="match status" value="1"/>
</dbReference>
<evidence type="ECO:0000313" key="2">
    <source>
        <dbReference type="EMBL" id="KAK3924207.1"/>
    </source>
</evidence>
<reference evidence="2" key="2">
    <citation type="journal article" date="2023" name="BMC Genomics">
        <title>Pest status, molecular evolution, and epigenetic factors derived from the genome assembly of Frankliniella fusca, a thysanopteran phytovirus vector.</title>
        <authorList>
            <person name="Catto M.A."/>
            <person name="Labadie P.E."/>
            <person name="Jacobson A.L."/>
            <person name="Kennedy G.G."/>
            <person name="Srinivasan R."/>
            <person name="Hunt B.G."/>
        </authorList>
    </citation>
    <scope>NUCLEOTIDE SEQUENCE</scope>
    <source>
        <strain evidence="2">PL_HMW_Pooled</strain>
    </source>
</reference>
<name>A0AAE1HMX2_9NEOP</name>
<accession>A0AAE1HMX2</accession>
<protein>
    <submittedName>
        <fullName evidence="2">tRNA pseudouridine synthase B</fullName>
    </submittedName>
</protein>
<dbReference type="Proteomes" id="UP001219518">
    <property type="component" value="Unassembled WGS sequence"/>
</dbReference>
<reference evidence="2" key="1">
    <citation type="submission" date="2021-07" db="EMBL/GenBank/DDBJ databases">
        <authorList>
            <person name="Catto M.A."/>
            <person name="Jacobson A."/>
            <person name="Kennedy G."/>
            <person name="Labadie P."/>
            <person name="Hunt B.G."/>
            <person name="Srinivasan R."/>
        </authorList>
    </citation>
    <scope>NUCLEOTIDE SEQUENCE</scope>
    <source>
        <strain evidence="2">PL_HMW_Pooled</strain>
        <tissue evidence="2">Head</tissue>
    </source>
</reference>
<keyword evidence="3" id="KW-1185">Reference proteome</keyword>
<organism evidence="2 3">
    <name type="scientific">Frankliniella fusca</name>
    <dbReference type="NCBI Taxonomy" id="407009"/>
    <lineage>
        <taxon>Eukaryota</taxon>
        <taxon>Metazoa</taxon>
        <taxon>Ecdysozoa</taxon>
        <taxon>Arthropoda</taxon>
        <taxon>Hexapoda</taxon>
        <taxon>Insecta</taxon>
        <taxon>Pterygota</taxon>
        <taxon>Neoptera</taxon>
        <taxon>Paraneoptera</taxon>
        <taxon>Thysanoptera</taxon>
        <taxon>Terebrantia</taxon>
        <taxon>Thripoidea</taxon>
        <taxon>Thripidae</taxon>
        <taxon>Frankliniella</taxon>
    </lineage>
</organism>
<proteinExistence type="predicted"/>
<dbReference type="InterPro" id="IPR051055">
    <property type="entry name" value="PIF1_helicase"/>
</dbReference>
<gene>
    <name evidence="2" type="ORF">KUF71_002478</name>
</gene>
<dbReference type="InterPro" id="IPR025476">
    <property type="entry name" value="Helitron_helicase-like"/>
</dbReference>
<feature type="domain" description="Helitron helicase-like" evidence="1">
    <location>
        <begin position="28"/>
        <end position="203"/>
    </location>
</feature>
<dbReference type="EMBL" id="JAHWGI010001169">
    <property type="protein sequence ID" value="KAK3924207.1"/>
    <property type="molecule type" value="Genomic_DNA"/>
</dbReference>
<sequence>MNFPHLVLFHVHIRLYEERCKDITPYKYFQHLMNYHDRRFAQHKTFRYYAYNSLLRWRALADGNIFVKNNPEFKDLTVAKLKEMINENPFVMKNIMYQASNIKGSKAYWYARAGELRDMVEQLTLPNLFLTLSCADHHWPDLFRLLTSTNIEDLSEFGRWKLVKKILKVKTFISEVLEKYYKVIDYWYRVEYQHRGSPHIHGLFWIENAPDVSNLDNMSEEYIQHVLDYYSELVTAINPIPDASSPDTHPCRRSYNVVEDFKQDLAELLHKVHRHTQCKPDSYFRIKKGSDVRQCRYGFPKPFPHQASLEKTEDGGWTFEPERDCDPRMNKYNQFIIQLWRANIDIAPVISKQALISYLVKYISKSEVNSNTLNELFCGAMEQLDEDDNVKKVLHKIYMKSCAERDISAQEVCHGLQGLPLCSAGKRKFIIVNLSLKKWLQIINDDDEIDKIGKSTIERYCERPHHLENLTLLEAAKSYDMLKWRRNCRDNIVRVFPRSNGIVGDEILDEKYYKSKILLHVHWRDHSTLKSDNESWKEVYHRNNLKTENDNNLSLNFEEQMDSEYDSEDDFNDAFEESEESMLVSRLAPNKIETSNISLGKRDVDLHYDWIASSKKHEEYGSIAEFESFIDCQKKHHAVQFSSDQQVVVAQLNSQIEKVKNNEIQNLKRILIQGKAGTGKSLIIKWAVKRKKG</sequence>
<comment type="caution">
    <text evidence="2">The sequence shown here is derived from an EMBL/GenBank/DDBJ whole genome shotgun (WGS) entry which is preliminary data.</text>
</comment>
<dbReference type="AlphaFoldDB" id="A0AAE1HMX2"/>
<evidence type="ECO:0000259" key="1">
    <source>
        <dbReference type="Pfam" id="PF14214"/>
    </source>
</evidence>
<evidence type="ECO:0000313" key="3">
    <source>
        <dbReference type="Proteomes" id="UP001219518"/>
    </source>
</evidence>
<dbReference type="PANTHER" id="PTHR47642:SF5">
    <property type="entry name" value="ATP-DEPENDENT DNA HELICASE"/>
    <property type="match status" value="1"/>
</dbReference>
<feature type="non-terminal residue" evidence="2">
    <location>
        <position position="1"/>
    </location>
</feature>
<dbReference type="Pfam" id="PF14214">
    <property type="entry name" value="Helitron_like_N"/>
    <property type="match status" value="1"/>
</dbReference>